<protein>
    <submittedName>
        <fullName evidence="1">Uncharacterized protein</fullName>
    </submittedName>
</protein>
<accession>A0AAU8LF36</accession>
<evidence type="ECO:0000313" key="1">
    <source>
        <dbReference type="EMBL" id="XCN66817.1"/>
    </source>
</evidence>
<name>A0AAU8LF36_PSESX</name>
<gene>
    <name evidence="1" type="ORF">N011_20360</name>
</gene>
<organism evidence="1">
    <name type="scientific">Pseudomonas syringae CC1417</name>
    <dbReference type="NCBI Taxonomy" id="1357272"/>
    <lineage>
        <taxon>Bacteria</taxon>
        <taxon>Pseudomonadati</taxon>
        <taxon>Pseudomonadota</taxon>
        <taxon>Gammaproteobacteria</taxon>
        <taxon>Pseudomonadales</taxon>
        <taxon>Pseudomonadaceae</taxon>
        <taxon>Pseudomonas</taxon>
        <taxon>Pseudomonas syringae</taxon>
    </lineage>
</organism>
<reference evidence="1" key="1">
    <citation type="journal article" date="2014" name="Genome Announc.">
        <title>Draft Genome Sequences of a Phylogenetically Diverse Suite of Pseudomonas syringae Strains from Multiple Source Populations.</title>
        <authorList>
            <person name="Baltrus D.A."/>
            <person name="Yourstone S."/>
            <person name="Lind A."/>
            <person name="Guilbaud C."/>
            <person name="Sands D.C."/>
            <person name="Jones C.D."/>
            <person name="Morris C.E."/>
            <person name="Dangl J.L."/>
        </authorList>
    </citation>
    <scope>NUCLEOTIDE SEQUENCE</scope>
    <source>
        <strain evidence="1">CC1417</strain>
    </source>
</reference>
<reference evidence="1" key="2">
    <citation type="submission" date="2024-07" db="EMBL/GenBank/DDBJ databases">
        <title>A complete genome sequence for Pseudomonas syringae CC1417.</title>
        <authorList>
            <person name="Baltrus D.A."/>
        </authorList>
    </citation>
    <scope>NUCLEOTIDE SEQUENCE</scope>
    <source>
        <strain evidence="1">CC1417</strain>
    </source>
</reference>
<dbReference type="AlphaFoldDB" id="A0AAU8LF36"/>
<proteinExistence type="predicted"/>
<dbReference type="EMBL" id="CP159362">
    <property type="protein sequence ID" value="XCN66817.1"/>
    <property type="molecule type" value="Genomic_DNA"/>
</dbReference>
<sequence length="102" mass="12312">MSNQKIREEFEAAFISQQVEVFGENYRSGAVYRLKRDGDFEKPPTAYELQRRKQGMYDDYWIEMLWWAWQASRESLLKKQAQEQEDFLAHLADFEPEDTLHD</sequence>
<dbReference type="RefSeq" id="WP_024694332.1">
    <property type="nucleotide sequence ID" value="NZ_CP159362.1"/>
</dbReference>